<feature type="domain" description="4Fe-4S ferredoxin-type" evidence="5">
    <location>
        <begin position="354"/>
        <end position="383"/>
    </location>
</feature>
<dbReference type="InterPro" id="IPR050157">
    <property type="entry name" value="PSI_iron-sulfur_center"/>
</dbReference>
<keyword evidence="1" id="KW-0004">4Fe-4S</keyword>
<reference evidence="6" key="1">
    <citation type="submission" date="2019-08" db="EMBL/GenBank/DDBJ databases">
        <authorList>
            <person name="Kucharzyk K."/>
            <person name="Murdoch R.W."/>
            <person name="Higgins S."/>
            <person name="Loffler F."/>
        </authorList>
    </citation>
    <scope>NUCLEOTIDE SEQUENCE</scope>
</reference>
<dbReference type="Pfam" id="PF12838">
    <property type="entry name" value="Fer4_7"/>
    <property type="match status" value="1"/>
</dbReference>
<keyword evidence="6" id="KW-0560">Oxidoreductase</keyword>
<dbReference type="Pfam" id="PF04015">
    <property type="entry name" value="DUF362"/>
    <property type="match status" value="1"/>
</dbReference>
<dbReference type="AlphaFoldDB" id="A0A644TVD9"/>
<evidence type="ECO:0000256" key="1">
    <source>
        <dbReference type="ARBA" id="ARBA00022485"/>
    </source>
</evidence>
<organism evidence="6">
    <name type="scientific">bioreactor metagenome</name>
    <dbReference type="NCBI Taxonomy" id="1076179"/>
    <lineage>
        <taxon>unclassified sequences</taxon>
        <taxon>metagenomes</taxon>
        <taxon>ecological metagenomes</taxon>
    </lineage>
</organism>
<comment type="caution">
    <text evidence="6">The sequence shown here is derived from an EMBL/GenBank/DDBJ whole genome shotgun (WGS) entry which is preliminary data.</text>
</comment>
<evidence type="ECO:0000256" key="3">
    <source>
        <dbReference type="ARBA" id="ARBA00023004"/>
    </source>
</evidence>
<dbReference type="PROSITE" id="PS51379">
    <property type="entry name" value="4FE4S_FER_2"/>
    <property type="match status" value="2"/>
</dbReference>
<evidence type="ECO:0000256" key="4">
    <source>
        <dbReference type="ARBA" id="ARBA00023014"/>
    </source>
</evidence>
<proteinExistence type="predicted"/>
<keyword evidence="4" id="KW-0411">Iron-sulfur</keyword>
<keyword evidence="2" id="KW-0479">Metal-binding</keyword>
<dbReference type="GO" id="GO:0046872">
    <property type="term" value="F:metal ion binding"/>
    <property type="evidence" value="ECO:0007669"/>
    <property type="project" value="UniProtKB-KW"/>
</dbReference>
<name>A0A644TVD9_9ZZZZ</name>
<dbReference type="SUPFAM" id="SSF54862">
    <property type="entry name" value="4Fe-4S ferredoxins"/>
    <property type="match status" value="1"/>
</dbReference>
<dbReference type="GO" id="GO:0051539">
    <property type="term" value="F:4 iron, 4 sulfur cluster binding"/>
    <property type="evidence" value="ECO:0007669"/>
    <property type="project" value="UniProtKB-KW"/>
</dbReference>
<gene>
    <name evidence="6" type="primary">ndhI_21</name>
    <name evidence="6" type="ORF">SDC9_16632</name>
</gene>
<protein>
    <submittedName>
        <fullName evidence="6">NAD(P)H-quinone oxidoreductase subunit I, chloroplastic</fullName>
        <ecNumber evidence="6">1.6.5.11</ecNumber>
    </submittedName>
</protein>
<accession>A0A644TVD9</accession>
<dbReference type="Gene3D" id="3.30.70.20">
    <property type="match status" value="1"/>
</dbReference>
<evidence type="ECO:0000313" key="6">
    <source>
        <dbReference type="EMBL" id="MPL70870.1"/>
    </source>
</evidence>
<dbReference type="PANTHER" id="PTHR24960">
    <property type="entry name" value="PHOTOSYSTEM I IRON-SULFUR CENTER-RELATED"/>
    <property type="match status" value="1"/>
</dbReference>
<dbReference type="EC" id="1.6.5.11" evidence="6"/>
<feature type="domain" description="4Fe-4S ferredoxin-type" evidence="5">
    <location>
        <begin position="320"/>
        <end position="349"/>
    </location>
</feature>
<keyword evidence="3" id="KW-0408">Iron</keyword>
<dbReference type="InterPro" id="IPR017900">
    <property type="entry name" value="4Fe4S_Fe_S_CS"/>
</dbReference>
<dbReference type="InterPro" id="IPR017896">
    <property type="entry name" value="4Fe4S_Fe-S-bd"/>
</dbReference>
<dbReference type="PROSITE" id="PS00198">
    <property type="entry name" value="4FE4S_FER_1"/>
    <property type="match status" value="1"/>
</dbReference>
<dbReference type="GO" id="GO:0016491">
    <property type="term" value="F:oxidoreductase activity"/>
    <property type="evidence" value="ECO:0007669"/>
    <property type="project" value="UniProtKB-KW"/>
</dbReference>
<dbReference type="EMBL" id="VSSQ01000055">
    <property type="protein sequence ID" value="MPL70870.1"/>
    <property type="molecule type" value="Genomic_DNA"/>
</dbReference>
<sequence length="394" mass="42270">MSTIQPTTRANPKVAVLSCDGYDPEILDKIIDQAAGEAGFPDITGKRILVKPNLLKAAAPEEAVTTHPGFVAAVLRFLWKRGAASIQVGDSPGHQNSRAVGKASGIFQAAMDGGASWVDFVPGEPRHAAGAKLVKSFRLASALDDCDLVVNLPKLKTHRLASYTGAVKNLFGLLPGLAKSSMHLRFSDKIQFGTMLVDLGLSIENSFHFLDGIVAMQGEGPGNGDPFPLGLVFASKDAAALDWVAASTIGYDPRKIPYLRDAMGRGGHALESPGIDTGSYVIEKKRAKGFKLLPYTAQANASLSEIPHYLEPLAMRFLAERPIFNKERCEGCSACIRICPAEALELGRLKDGKFQVLIDDKACITCYCCHEVCPVGAVSIGKIVWRPGRQRKGK</sequence>
<evidence type="ECO:0000256" key="2">
    <source>
        <dbReference type="ARBA" id="ARBA00022723"/>
    </source>
</evidence>
<dbReference type="InterPro" id="IPR007160">
    <property type="entry name" value="DUF362"/>
</dbReference>
<evidence type="ECO:0000259" key="5">
    <source>
        <dbReference type="PROSITE" id="PS51379"/>
    </source>
</evidence>